<dbReference type="RefSeq" id="WP_115932530.1">
    <property type="nucleotide sequence ID" value="NZ_QREH01000001.1"/>
</dbReference>
<dbReference type="EMBL" id="QREH01000001">
    <property type="protein sequence ID" value="REE04637.1"/>
    <property type="molecule type" value="Genomic_DNA"/>
</dbReference>
<organism evidence="7 8">
    <name type="scientific">Citricoccus muralis</name>
    <dbReference type="NCBI Taxonomy" id="169134"/>
    <lineage>
        <taxon>Bacteria</taxon>
        <taxon>Bacillati</taxon>
        <taxon>Actinomycetota</taxon>
        <taxon>Actinomycetes</taxon>
        <taxon>Micrococcales</taxon>
        <taxon>Micrococcaceae</taxon>
        <taxon>Citricoccus</taxon>
    </lineage>
</organism>
<evidence type="ECO:0000256" key="1">
    <source>
        <dbReference type="ARBA" id="ARBA00004141"/>
    </source>
</evidence>
<evidence type="ECO:0000256" key="4">
    <source>
        <dbReference type="ARBA" id="ARBA00023136"/>
    </source>
</evidence>
<dbReference type="GO" id="GO:0016020">
    <property type="term" value="C:membrane"/>
    <property type="evidence" value="ECO:0007669"/>
    <property type="project" value="UniProtKB-SubCell"/>
</dbReference>
<accession>A0A3D9LGU2</accession>
<protein>
    <submittedName>
        <fullName evidence="7">Fusaric acid resistance family protein</fullName>
    </submittedName>
</protein>
<feature type="transmembrane region" description="Helical" evidence="5">
    <location>
        <begin position="92"/>
        <end position="111"/>
    </location>
</feature>
<comment type="subcellular location">
    <subcellularLocation>
        <location evidence="1">Membrane</location>
        <topology evidence="1">Multi-pass membrane protein</topology>
    </subcellularLocation>
</comment>
<evidence type="ECO:0000256" key="5">
    <source>
        <dbReference type="SAM" id="Phobius"/>
    </source>
</evidence>
<dbReference type="Proteomes" id="UP000256727">
    <property type="component" value="Unassembled WGS sequence"/>
</dbReference>
<reference evidence="7 8" key="1">
    <citation type="submission" date="2018-07" db="EMBL/GenBank/DDBJ databases">
        <title>Sequencing the genomes of 1000 actinobacteria strains.</title>
        <authorList>
            <person name="Klenk H.-P."/>
        </authorList>
    </citation>
    <scope>NUCLEOTIDE SEQUENCE [LARGE SCALE GENOMIC DNA]</scope>
    <source>
        <strain evidence="7 8">DSM 14442</strain>
    </source>
</reference>
<evidence type="ECO:0000259" key="6">
    <source>
        <dbReference type="Pfam" id="PF13515"/>
    </source>
</evidence>
<keyword evidence="8" id="KW-1185">Reference proteome</keyword>
<evidence type="ECO:0000313" key="7">
    <source>
        <dbReference type="EMBL" id="REE04637.1"/>
    </source>
</evidence>
<evidence type="ECO:0000313" key="8">
    <source>
        <dbReference type="Proteomes" id="UP000256727"/>
    </source>
</evidence>
<dbReference type="Pfam" id="PF13515">
    <property type="entry name" value="FUSC_2"/>
    <property type="match status" value="1"/>
</dbReference>
<sequence length="390" mass="41670">MEQQPASGSSWTRTVTKARQWWARTWSFATRRSRSGASRVTSALVPAAVTALCAVLAYVFAELVLGHEDPLFAATAALIALGFNRDPKVRKVLEVAIGCTLGILIGDLMQAVLGQGYWQAVLVVYTSILVARFIDSGATFTLQMSLQSVLVVLLPAAEGGPFTRSQDAIVGGFIALLVTLLMPKNLRKEAATGLRDLYVTLTGALRDCSEALRSHESRTAWMGLVACRGTQTAVENLRKDVKNARELATFSPTKRHARPELDETAHTVEMSDLAVRSMRVVARRVISVIDNGALDDEGTGLLADWFDEAADAVGILGRSLGEPAAAGRHKSLSVARGALGGAAARLDPAELGATTLHAEALVMLLRPMMVDLIEATGSSHDEAVGYLPRL</sequence>
<keyword evidence="2 5" id="KW-0812">Transmembrane</keyword>
<evidence type="ECO:0000256" key="2">
    <source>
        <dbReference type="ARBA" id="ARBA00022692"/>
    </source>
</evidence>
<proteinExistence type="predicted"/>
<evidence type="ECO:0000256" key="3">
    <source>
        <dbReference type="ARBA" id="ARBA00022989"/>
    </source>
</evidence>
<comment type="caution">
    <text evidence="7">The sequence shown here is derived from an EMBL/GenBank/DDBJ whole genome shotgun (WGS) entry which is preliminary data.</text>
</comment>
<dbReference type="AlphaFoldDB" id="A0A3D9LGU2"/>
<gene>
    <name evidence="7" type="ORF">C8E99_2477</name>
</gene>
<feature type="transmembrane region" description="Helical" evidence="5">
    <location>
        <begin position="40"/>
        <end position="61"/>
    </location>
</feature>
<name>A0A3D9LGU2_9MICC</name>
<dbReference type="InterPro" id="IPR049453">
    <property type="entry name" value="Memb_transporter_dom"/>
</dbReference>
<feature type="transmembrane region" description="Helical" evidence="5">
    <location>
        <begin position="117"/>
        <end position="134"/>
    </location>
</feature>
<dbReference type="OrthoDB" id="5198202at2"/>
<feature type="domain" description="Integral membrane bound transporter" evidence="6">
    <location>
        <begin position="57"/>
        <end position="178"/>
    </location>
</feature>
<keyword evidence="3 5" id="KW-1133">Transmembrane helix</keyword>
<keyword evidence="4 5" id="KW-0472">Membrane</keyword>